<evidence type="ECO:0000256" key="1">
    <source>
        <dbReference type="ARBA" id="ARBA00001968"/>
    </source>
</evidence>
<protein>
    <recommendedName>
        <fullName evidence="13">DDE Tnp4 domain-containing protein</fullName>
    </recommendedName>
</protein>
<name>A0ABC8VE33_9POAL</name>
<evidence type="ECO:0000313" key="12">
    <source>
        <dbReference type="Proteomes" id="UP001497457"/>
    </source>
</evidence>
<evidence type="ECO:0000259" key="10">
    <source>
        <dbReference type="Pfam" id="PF26138"/>
    </source>
</evidence>
<feature type="domain" description="DUF8040" evidence="10">
    <location>
        <begin position="118"/>
        <end position="207"/>
    </location>
</feature>
<feature type="compositionally biased region" description="Acidic residues" evidence="8">
    <location>
        <begin position="1"/>
        <end position="29"/>
    </location>
</feature>
<feature type="region of interest" description="Disordered" evidence="8">
    <location>
        <begin position="1"/>
        <end position="110"/>
    </location>
</feature>
<dbReference type="GO" id="GO:0004518">
    <property type="term" value="F:nuclease activity"/>
    <property type="evidence" value="ECO:0007669"/>
    <property type="project" value="UniProtKB-KW"/>
</dbReference>
<dbReference type="GO" id="GO:0005634">
    <property type="term" value="C:nucleus"/>
    <property type="evidence" value="ECO:0007669"/>
    <property type="project" value="UniProtKB-SubCell"/>
</dbReference>
<dbReference type="InterPro" id="IPR058353">
    <property type="entry name" value="DUF8040"/>
</dbReference>
<dbReference type="AlphaFoldDB" id="A0ABC8VE33"/>
<comment type="subcellular location">
    <subcellularLocation>
        <location evidence="2">Nucleus</location>
    </subcellularLocation>
</comment>
<dbReference type="Pfam" id="PF13359">
    <property type="entry name" value="DDE_Tnp_4"/>
    <property type="match status" value="1"/>
</dbReference>
<keyword evidence="12" id="KW-1185">Reference proteome</keyword>
<organism evidence="11 12">
    <name type="scientific">Urochloa decumbens</name>
    <dbReference type="NCBI Taxonomy" id="240449"/>
    <lineage>
        <taxon>Eukaryota</taxon>
        <taxon>Viridiplantae</taxon>
        <taxon>Streptophyta</taxon>
        <taxon>Embryophyta</taxon>
        <taxon>Tracheophyta</taxon>
        <taxon>Spermatophyta</taxon>
        <taxon>Magnoliopsida</taxon>
        <taxon>Liliopsida</taxon>
        <taxon>Poales</taxon>
        <taxon>Poaceae</taxon>
        <taxon>PACMAD clade</taxon>
        <taxon>Panicoideae</taxon>
        <taxon>Panicodae</taxon>
        <taxon>Paniceae</taxon>
        <taxon>Melinidinae</taxon>
        <taxon>Urochloa</taxon>
    </lineage>
</organism>
<dbReference type="Pfam" id="PF26138">
    <property type="entry name" value="DUF8040"/>
    <property type="match status" value="1"/>
</dbReference>
<keyword evidence="5" id="KW-0479">Metal-binding</keyword>
<dbReference type="InterPro" id="IPR045249">
    <property type="entry name" value="HARBI1-like"/>
</dbReference>
<evidence type="ECO:0008006" key="13">
    <source>
        <dbReference type="Google" id="ProtNLM"/>
    </source>
</evidence>
<comment type="similarity">
    <text evidence="3">Belongs to the HARBI1 family.</text>
</comment>
<reference evidence="11 12" key="2">
    <citation type="submission" date="2024-10" db="EMBL/GenBank/DDBJ databases">
        <authorList>
            <person name="Ryan C."/>
        </authorList>
    </citation>
    <scope>NUCLEOTIDE SEQUENCE [LARGE SCALE GENOMIC DNA]</scope>
</reference>
<evidence type="ECO:0000256" key="8">
    <source>
        <dbReference type="SAM" id="MobiDB-lite"/>
    </source>
</evidence>
<dbReference type="GO" id="GO:0046872">
    <property type="term" value="F:metal ion binding"/>
    <property type="evidence" value="ECO:0007669"/>
    <property type="project" value="UniProtKB-KW"/>
</dbReference>
<evidence type="ECO:0000256" key="3">
    <source>
        <dbReference type="ARBA" id="ARBA00006958"/>
    </source>
</evidence>
<dbReference type="GO" id="GO:0016787">
    <property type="term" value="F:hydrolase activity"/>
    <property type="evidence" value="ECO:0007669"/>
    <property type="project" value="UniProtKB-KW"/>
</dbReference>
<sequence length="482" mass="53604">MNPEDSSEFEEEEEEDYDDDDDNDDDDDLMLFILPALYLAASETETPDQSQTSKPRNATGIETPGQTSKRRNATGIETPGPISKRRNATGIETPGQTSKPSDGTGIETKGHAPVFGDAKWVCKVLEDDRGQGYGKLRVEPHILLELSGYLRTNNLMRNTKGLSVEGKIGIFIYMLSQNASFQKLSSRFKNSTETIHRHIKACFDAVTAMTGKFVKPPSTETHWKISSDPCYGSYFENCIGAIDGIHVPMTLSDSEAAPYRNKQESISQNVMLACDFDLNFVYSCVREGSASDAAVLYSAIESGFEVPTGKYYLVDGGYANTPSFLAPYLEVPYHTEEQEQINSQPCDYRELFNLRHAQLRGHIKRAIGLLKMRFPIINVATAYRKDTQLKISAAAVVLHNVIQRQGGDEELLSDQTIPFASRKPVTLPSGDDTYGYDVAAFNNECDMGNALRDGIAQRMWADYEASMYMPMPDFRMEEVGPA</sequence>
<feature type="compositionally biased region" description="Polar residues" evidence="8">
    <location>
        <begin position="43"/>
        <end position="56"/>
    </location>
</feature>
<keyword evidence="7" id="KW-0539">Nucleus</keyword>
<gene>
    <name evidence="11" type="ORF">URODEC1_LOCUS2487</name>
</gene>
<dbReference type="InterPro" id="IPR027806">
    <property type="entry name" value="HARBI1_dom"/>
</dbReference>
<keyword evidence="4" id="KW-0540">Nuclease</keyword>
<evidence type="ECO:0000256" key="7">
    <source>
        <dbReference type="ARBA" id="ARBA00023242"/>
    </source>
</evidence>
<proteinExistence type="inferred from homology"/>
<keyword evidence="6" id="KW-0378">Hydrolase</keyword>
<evidence type="ECO:0000256" key="2">
    <source>
        <dbReference type="ARBA" id="ARBA00004123"/>
    </source>
</evidence>
<dbReference type="PANTHER" id="PTHR22930">
    <property type="match status" value="1"/>
</dbReference>
<dbReference type="PANTHER" id="PTHR22930:SF290">
    <property type="entry name" value="OS04G0422900 PROTEIN"/>
    <property type="match status" value="1"/>
</dbReference>
<evidence type="ECO:0000256" key="5">
    <source>
        <dbReference type="ARBA" id="ARBA00022723"/>
    </source>
</evidence>
<evidence type="ECO:0000256" key="6">
    <source>
        <dbReference type="ARBA" id="ARBA00022801"/>
    </source>
</evidence>
<comment type="cofactor">
    <cofactor evidence="1">
        <name>a divalent metal cation</name>
        <dbReference type="ChEBI" id="CHEBI:60240"/>
    </cofactor>
</comment>
<accession>A0ABC8VE33</accession>
<evidence type="ECO:0000256" key="4">
    <source>
        <dbReference type="ARBA" id="ARBA00022722"/>
    </source>
</evidence>
<dbReference type="Proteomes" id="UP001497457">
    <property type="component" value="Chromosome 1b"/>
</dbReference>
<reference evidence="12" key="1">
    <citation type="submission" date="2024-06" db="EMBL/GenBank/DDBJ databases">
        <authorList>
            <person name="Ryan C."/>
        </authorList>
    </citation>
    <scope>NUCLEOTIDE SEQUENCE [LARGE SCALE GENOMIC DNA]</scope>
</reference>
<feature type="domain" description="DDE Tnp4" evidence="9">
    <location>
        <begin position="242"/>
        <end position="400"/>
    </location>
</feature>
<evidence type="ECO:0000313" key="11">
    <source>
        <dbReference type="EMBL" id="CAL4888979.1"/>
    </source>
</evidence>
<dbReference type="EMBL" id="OZ075111">
    <property type="protein sequence ID" value="CAL4888979.1"/>
    <property type="molecule type" value="Genomic_DNA"/>
</dbReference>
<evidence type="ECO:0000259" key="9">
    <source>
        <dbReference type="Pfam" id="PF13359"/>
    </source>
</evidence>